<feature type="domain" description="DUF2262" evidence="1">
    <location>
        <begin position="148"/>
        <end position="266"/>
    </location>
</feature>
<dbReference type="AlphaFoldDB" id="E6UKM2"/>
<gene>
    <name evidence="2" type="ordered locus">Rumal_3785</name>
</gene>
<proteinExistence type="predicted"/>
<dbReference type="RefSeq" id="WP_013483763.1">
    <property type="nucleotide sequence ID" value="NC_014825.1"/>
</dbReference>
<dbReference type="Pfam" id="PF10020">
    <property type="entry name" value="DUF2262"/>
    <property type="match status" value="1"/>
</dbReference>
<evidence type="ECO:0000313" key="2">
    <source>
        <dbReference type="EMBL" id="ADU24218.1"/>
    </source>
</evidence>
<dbReference type="KEGG" id="ral:Rumal_3785"/>
<organism evidence="2 3">
    <name type="scientific">Ruminococcus albus (strain ATCC 27210 / DSM 20455 / JCM 14654 / NCDO 2250 / 7)</name>
    <dbReference type="NCBI Taxonomy" id="697329"/>
    <lineage>
        <taxon>Bacteria</taxon>
        <taxon>Bacillati</taxon>
        <taxon>Bacillota</taxon>
        <taxon>Clostridia</taxon>
        <taxon>Eubacteriales</taxon>
        <taxon>Oscillospiraceae</taxon>
        <taxon>Ruminococcus</taxon>
    </lineage>
</organism>
<dbReference type="InterPro" id="IPR019260">
    <property type="entry name" value="DUF2262"/>
</dbReference>
<protein>
    <recommendedName>
        <fullName evidence="1">DUF2262 domain-containing protein</fullName>
    </recommendedName>
</protein>
<keyword evidence="2" id="KW-0614">Plasmid</keyword>
<dbReference type="HOGENOM" id="CLU_993536_0_0_9"/>
<dbReference type="EMBL" id="CP002405">
    <property type="protein sequence ID" value="ADU24218.1"/>
    <property type="molecule type" value="Genomic_DNA"/>
</dbReference>
<reference evidence="3" key="1">
    <citation type="journal article" date="2011" name="J. Bacteriol.">
        <title>Complete genome of the cellulolytic ruminal bacterium Ruminococcus albus 7.</title>
        <authorList>
            <person name="Suen G."/>
            <person name="Stevenson D.M."/>
            <person name="Bruce D.C."/>
            <person name="Chertkov O."/>
            <person name="Copeland A."/>
            <person name="Cheng J.F."/>
            <person name="Detter C."/>
            <person name="Detter J.C."/>
            <person name="Goodwin L.A."/>
            <person name="Han C.S."/>
            <person name="Hauser L.J."/>
            <person name="Ivanova N.N."/>
            <person name="Kyrpides N.C."/>
            <person name="Land M.L."/>
            <person name="Lapidus A."/>
            <person name="Lucas S."/>
            <person name="Ovchinnikova G."/>
            <person name="Pitluck S."/>
            <person name="Tapia R."/>
            <person name="Woyke T."/>
            <person name="Boyum J."/>
            <person name="Mead D."/>
            <person name="Weimer P.J."/>
        </authorList>
    </citation>
    <scope>NUCLEOTIDE SEQUENCE [LARGE SCALE GENOMIC DNA]</scope>
    <source>
        <strain evidence="3">ATCC 27210 / DSM 20455 / JCM 14654 / NCDO 2250 / 7</strain>
        <plasmid evidence="3">pRUMAL02</plasmid>
    </source>
</reference>
<sequence length="280" mass="32304">MNYPYTVGGGIIPECRFTQYKPEPHEYLIAVGDECAEISDTLFGTTIAAMHILGFIDLNTGEREAMLTHLMWELSADELRENAFAELFKKRTAYHVKCLPPMKPWFSTPFKRTGNLYLTEILEADIHEPYIDEVIQKYIDSLHLNSELFGVLDSVDEYPAYRGTFNRLGTEIKFIVSNEFSPVEDALRHMENLCRNCETNDKLFRKFAAEQLADRANELMQSSFTKEEIASGMKIRYIDMFCDGSFSVEFLFNDHLINVDGNLNGLKQADINKYYPEYDD</sequence>
<accession>E6UKM2</accession>
<dbReference type="OrthoDB" id="1151029at2"/>
<name>E6UKM2_RUMA7</name>
<evidence type="ECO:0000259" key="1">
    <source>
        <dbReference type="Pfam" id="PF10020"/>
    </source>
</evidence>
<evidence type="ECO:0000313" key="3">
    <source>
        <dbReference type="Proteomes" id="UP000006919"/>
    </source>
</evidence>
<dbReference type="Proteomes" id="UP000006919">
    <property type="component" value="Plasmid pRUMAL02"/>
</dbReference>
<geneLocation type="plasmid" evidence="2 3">
    <name>pRUMAL02</name>
</geneLocation>